<dbReference type="EMBL" id="FN655031">
    <property type="protein sequence ID" value="CBY37670.1"/>
    <property type="molecule type" value="Genomic_DNA"/>
</dbReference>
<dbReference type="OrthoDB" id="10356378at2759"/>
<evidence type="ECO:0000256" key="2">
    <source>
        <dbReference type="SAM" id="MobiDB-lite"/>
    </source>
</evidence>
<feature type="region of interest" description="Disordered" evidence="2">
    <location>
        <begin position="1"/>
        <end position="41"/>
    </location>
</feature>
<keyword evidence="5" id="KW-1185">Reference proteome</keyword>
<dbReference type="AlphaFoldDB" id="E4XKZ0"/>
<evidence type="ECO:0000313" key="5">
    <source>
        <dbReference type="Proteomes" id="UP000001307"/>
    </source>
</evidence>
<sequence length="129" mass="14898">MKTKDKRSRRRQRESDAFSHSSDGSLGSDGQSRQSCKAPRLDDAEKSLIEGDVCDRSEFLNLWLDQLEDTSRTLPHEKLLQRVVELETEIVDTQEKLKRATTRLETQKSSSSHGRARARPYYVPFDIQM</sequence>
<dbReference type="Proteomes" id="UP000011014">
    <property type="component" value="Unassembled WGS sequence"/>
</dbReference>
<accession>E4XKZ0</accession>
<dbReference type="Proteomes" id="UP000001307">
    <property type="component" value="Unassembled WGS sequence"/>
</dbReference>
<feature type="compositionally biased region" description="Low complexity" evidence="2">
    <location>
        <begin position="19"/>
        <end position="35"/>
    </location>
</feature>
<reference evidence="3" key="1">
    <citation type="journal article" date="2010" name="Science">
        <title>Plasticity of animal genome architecture unmasked by rapid evolution of a pelagic tunicate.</title>
        <authorList>
            <person name="Denoeud F."/>
            <person name="Henriet S."/>
            <person name="Mungpakdee S."/>
            <person name="Aury J.M."/>
            <person name="Da Silva C."/>
            <person name="Brinkmann H."/>
            <person name="Mikhaleva J."/>
            <person name="Olsen L.C."/>
            <person name="Jubin C."/>
            <person name="Canestro C."/>
            <person name="Bouquet J.M."/>
            <person name="Danks G."/>
            <person name="Poulain J."/>
            <person name="Campsteijn C."/>
            <person name="Adamski M."/>
            <person name="Cross I."/>
            <person name="Yadetie F."/>
            <person name="Muffato M."/>
            <person name="Louis A."/>
            <person name="Butcher S."/>
            <person name="Tsagkogeorga G."/>
            <person name="Konrad A."/>
            <person name="Singh S."/>
            <person name="Jensen M.F."/>
            <person name="Cong E.H."/>
            <person name="Eikeseth-Otteraa H."/>
            <person name="Noel B."/>
            <person name="Anthouard V."/>
            <person name="Porcel B.M."/>
            <person name="Kachouri-Lafond R."/>
            <person name="Nishino A."/>
            <person name="Ugolini M."/>
            <person name="Chourrout P."/>
            <person name="Nishida H."/>
            <person name="Aasland R."/>
            <person name="Huzurbazar S."/>
            <person name="Westhof E."/>
            <person name="Delsuc F."/>
            <person name="Lehrach H."/>
            <person name="Reinhardt R."/>
            <person name="Weissenbach J."/>
            <person name="Roy S.W."/>
            <person name="Artiguenave F."/>
            <person name="Postlethwait J.H."/>
            <person name="Manak J.R."/>
            <person name="Thompson E.M."/>
            <person name="Jaillon O."/>
            <person name="Du Pasquier L."/>
            <person name="Boudinot P."/>
            <person name="Liberles D.A."/>
            <person name="Volff J.N."/>
            <person name="Philippe H."/>
            <person name="Lenhard B."/>
            <person name="Roest Crollius H."/>
            <person name="Wincker P."/>
            <person name="Chourrout D."/>
        </authorList>
    </citation>
    <scope>NUCLEOTIDE SEQUENCE [LARGE SCALE GENOMIC DNA]</scope>
</reference>
<gene>
    <name evidence="3" type="ORF">GSOID_T00014361001</name>
    <name evidence="4" type="ORF">GSOID_T00031152001</name>
</gene>
<keyword evidence="1" id="KW-0175">Coiled coil</keyword>
<evidence type="ECO:0000313" key="4">
    <source>
        <dbReference type="EMBL" id="CBY37670.1"/>
    </source>
</evidence>
<protein>
    <submittedName>
        <fullName evidence="3">Uncharacterized protein</fullName>
    </submittedName>
</protein>
<dbReference type="InParanoid" id="E4XKZ0"/>
<feature type="compositionally biased region" description="Basic residues" evidence="2">
    <location>
        <begin position="1"/>
        <end position="12"/>
    </location>
</feature>
<evidence type="ECO:0000313" key="3">
    <source>
        <dbReference type="EMBL" id="CBY25058.1"/>
    </source>
</evidence>
<feature type="coiled-coil region" evidence="1">
    <location>
        <begin position="76"/>
        <end position="103"/>
    </location>
</feature>
<organism evidence="3">
    <name type="scientific">Oikopleura dioica</name>
    <name type="common">Tunicate</name>
    <dbReference type="NCBI Taxonomy" id="34765"/>
    <lineage>
        <taxon>Eukaryota</taxon>
        <taxon>Metazoa</taxon>
        <taxon>Chordata</taxon>
        <taxon>Tunicata</taxon>
        <taxon>Appendicularia</taxon>
        <taxon>Copelata</taxon>
        <taxon>Oikopleuridae</taxon>
        <taxon>Oikopleura</taxon>
    </lineage>
</organism>
<dbReference type="EMBL" id="FN653066">
    <property type="protein sequence ID" value="CBY25058.1"/>
    <property type="molecule type" value="Genomic_DNA"/>
</dbReference>
<name>E4XKZ0_OIKDI</name>
<evidence type="ECO:0000256" key="1">
    <source>
        <dbReference type="SAM" id="Coils"/>
    </source>
</evidence>
<proteinExistence type="predicted"/>